<keyword evidence="6 7" id="KW-0472">Membrane</keyword>
<protein>
    <submittedName>
        <fullName evidence="9">Sensor histidine kinase</fullName>
        <ecNumber evidence="9">2.7.13.3</ecNumber>
    </submittedName>
</protein>
<keyword evidence="5 9" id="KW-0418">Kinase</keyword>
<accession>A0ABW1IPK9</accession>
<dbReference type="Gene3D" id="3.30.565.10">
    <property type="entry name" value="Histidine kinase-like ATPase, C-terminal domain"/>
    <property type="match status" value="1"/>
</dbReference>
<dbReference type="InterPro" id="IPR003594">
    <property type="entry name" value="HATPase_dom"/>
</dbReference>
<dbReference type="Gene3D" id="6.10.340.10">
    <property type="match status" value="1"/>
</dbReference>
<keyword evidence="7" id="KW-0812">Transmembrane</keyword>
<keyword evidence="2" id="KW-1003">Cell membrane</keyword>
<keyword evidence="3" id="KW-0597">Phosphoprotein</keyword>
<dbReference type="SUPFAM" id="SSF158472">
    <property type="entry name" value="HAMP domain-like"/>
    <property type="match status" value="1"/>
</dbReference>
<name>A0ABW1IPK9_9BACL</name>
<sequence>MFQRIRRALSALFERVSGGLANKLILLFSSIIILVVVSLTMISYMMLQQESSKHIIESTSNNLMLVNKNMEDYLSRMESLSLPQTEYDELTYSIMHESSDYASRMYLEDFLRNLFFSRDDIEAIVMYMTGTRGYYYLTKENNDIIVRKGAEADIEHLSWYKEAMDSSHNRSYQSLIVPDAEVGYPVQVGQSFMAYHRVYRSIVTREPQAVLSLYFNSSVIDEIVKDVPFQDGQHLLFLSPRQMPFYADDMTFYNELNREGIWEELQNAESGRLTWNNGAQRYLIIHDSGQQEGWKLVKPVPYDQIYESARQTRNFSLVIGAIFLVVGVVLVSLLTRAITKPLIHLSQQMNRFSKGDFDTRAAVKGRDEVTLLSRHFNQMVERTNQWINERYKLKLAQKNAMLKALESEINPHFLYNALQAISTKALKHNNLDIADMVDALALTLRYCISGKEMVLARDELQHIERYLSIQKARFGSRLNVQYDWDPSLLELSIPKLSIQTLVENSIKHGLERVSEEVEILILSERNEQHALITVRDNGKGFTAEQLEEVIRSFHHEWDERDGHGGIGLVNLNARLKLRYGEAAGLTIRSDSGSTDVTMIIPMGGTGNVQAVND</sequence>
<evidence type="ECO:0000313" key="10">
    <source>
        <dbReference type="Proteomes" id="UP001596250"/>
    </source>
</evidence>
<feature type="transmembrane region" description="Helical" evidence="7">
    <location>
        <begin position="315"/>
        <end position="339"/>
    </location>
</feature>
<organism evidence="9 10">
    <name type="scientific">Marinicrinis lubricantis</name>
    <dbReference type="NCBI Taxonomy" id="2086470"/>
    <lineage>
        <taxon>Bacteria</taxon>
        <taxon>Bacillati</taxon>
        <taxon>Bacillota</taxon>
        <taxon>Bacilli</taxon>
        <taxon>Bacillales</taxon>
        <taxon>Paenibacillaceae</taxon>
    </lineage>
</organism>
<dbReference type="Proteomes" id="UP001596250">
    <property type="component" value="Unassembled WGS sequence"/>
</dbReference>
<dbReference type="Pfam" id="PF00672">
    <property type="entry name" value="HAMP"/>
    <property type="match status" value="1"/>
</dbReference>
<dbReference type="InterPro" id="IPR010559">
    <property type="entry name" value="Sig_transdc_His_kin_internal"/>
</dbReference>
<dbReference type="EC" id="2.7.13.3" evidence="9"/>
<evidence type="ECO:0000256" key="4">
    <source>
        <dbReference type="ARBA" id="ARBA00022679"/>
    </source>
</evidence>
<gene>
    <name evidence="9" type="ORF">ACFPXP_11735</name>
</gene>
<dbReference type="SMART" id="SM00304">
    <property type="entry name" value="HAMP"/>
    <property type="match status" value="1"/>
</dbReference>
<comment type="caution">
    <text evidence="9">The sequence shown here is derived from an EMBL/GenBank/DDBJ whole genome shotgun (WGS) entry which is preliminary data.</text>
</comment>
<evidence type="ECO:0000256" key="6">
    <source>
        <dbReference type="ARBA" id="ARBA00023136"/>
    </source>
</evidence>
<dbReference type="InterPro" id="IPR036890">
    <property type="entry name" value="HATPase_C_sf"/>
</dbReference>
<proteinExistence type="predicted"/>
<reference evidence="10" key="1">
    <citation type="journal article" date="2019" name="Int. J. Syst. Evol. Microbiol.">
        <title>The Global Catalogue of Microorganisms (GCM) 10K type strain sequencing project: providing services to taxonomists for standard genome sequencing and annotation.</title>
        <authorList>
            <consortium name="The Broad Institute Genomics Platform"/>
            <consortium name="The Broad Institute Genome Sequencing Center for Infectious Disease"/>
            <person name="Wu L."/>
            <person name="Ma J."/>
        </authorList>
    </citation>
    <scope>NUCLEOTIDE SEQUENCE [LARGE SCALE GENOMIC DNA]</scope>
    <source>
        <strain evidence="10">CCM 8749</strain>
    </source>
</reference>
<dbReference type="RefSeq" id="WP_379894405.1">
    <property type="nucleotide sequence ID" value="NZ_CBCSCT010000055.1"/>
</dbReference>
<feature type="transmembrane region" description="Helical" evidence="7">
    <location>
        <begin position="24"/>
        <end position="47"/>
    </location>
</feature>
<evidence type="ECO:0000256" key="2">
    <source>
        <dbReference type="ARBA" id="ARBA00022475"/>
    </source>
</evidence>
<dbReference type="GO" id="GO:0004673">
    <property type="term" value="F:protein histidine kinase activity"/>
    <property type="evidence" value="ECO:0007669"/>
    <property type="project" value="UniProtKB-EC"/>
</dbReference>
<evidence type="ECO:0000313" key="9">
    <source>
        <dbReference type="EMBL" id="MFC5987075.1"/>
    </source>
</evidence>
<dbReference type="SUPFAM" id="SSF55874">
    <property type="entry name" value="ATPase domain of HSP90 chaperone/DNA topoisomerase II/histidine kinase"/>
    <property type="match status" value="1"/>
</dbReference>
<dbReference type="Pfam" id="PF02518">
    <property type="entry name" value="HATPase_c"/>
    <property type="match status" value="1"/>
</dbReference>
<keyword evidence="4 9" id="KW-0808">Transferase</keyword>
<dbReference type="PANTHER" id="PTHR34220:SF7">
    <property type="entry name" value="SENSOR HISTIDINE KINASE YPDA"/>
    <property type="match status" value="1"/>
</dbReference>
<dbReference type="InterPro" id="IPR050640">
    <property type="entry name" value="Bact_2-comp_sensor_kinase"/>
</dbReference>
<dbReference type="PANTHER" id="PTHR34220">
    <property type="entry name" value="SENSOR HISTIDINE KINASE YPDA"/>
    <property type="match status" value="1"/>
</dbReference>
<evidence type="ECO:0000259" key="8">
    <source>
        <dbReference type="PROSITE" id="PS50885"/>
    </source>
</evidence>
<dbReference type="PROSITE" id="PS50885">
    <property type="entry name" value="HAMP"/>
    <property type="match status" value="1"/>
</dbReference>
<evidence type="ECO:0000256" key="7">
    <source>
        <dbReference type="SAM" id="Phobius"/>
    </source>
</evidence>
<dbReference type="InterPro" id="IPR003660">
    <property type="entry name" value="HAMP_dom"/>
</dbReference>
<keyword evidence="7" id="KW-1133">Transmembrane helix</keyword>
<dbReference type="CDD" id="cd06225">
    <property type="entry name" value="HAMP"/>
    <property type="match status" value="1"/>
</dbReference>
<comment type="subcellular location">
    <subcellularLocation>
        <location evidence="1">Cell membrane</location>
        <topology evidence="1">Multi-pass membrane protein</topology>
    </subcellularLocation>
</comment>
<evidence type="ECO:0000256" key="3">
    <source>
        <dbReference type="ARBA" id="ARBA00022553"/>
    </source>
</evidence>
<evidence type="ECO:0000256" key="1">
    <source>
        <dbReference type="ARBA" id="ARBA00004651"/>
    </source>
</evidence>
<keyword evidence="10" id="KW-1185">Reference proteome</keyword>
<feature type="domain" description="HAMP" evidence="8">
    <location>
        <begin position="336"/>
        <end position="388"/>
    </location>
</feature>
<evidence type="ECO:0000256" key="5">
    <source>
        <dbReference type="ARBA" id="ARBA00022777"/>
    </source>
</evidence>
<dbReference type="EMBL" id="JBHSQV010000150">
    <property type="protein sequence ID" value="MFC5987075.1"/>
    <property type="molecule type" value="Genomic_DNA"/>
</dbReference>
<dbReference type="Pfam" id="PF06580">
    <property type="entry name" value="His_kinase"/>
    <property type="match status" value="1"/>
</dbReference>